<feature type="domain" description="Retrotransposon gag" evidence="1">
    <location>
        <begin position="43"/>
        <end position="117"/>
    </location>
</feature>
<dbReference type="AlphaFoldDB" id="A0A9P3PDA1"/>
<keyword evidence="3" id="KW-1185">Reference proteome</keyword>
<dbReference type="Pfam" id="PF03732">
    <property type="entry name" value="Retrotrans_gag"/>
    <property type="match status" value="1"/>
</dbReference>
<reference evidence="2" key="1">
    <citation type="submission" date="2022-07" db="EMBL/GenBank/DDBJ databases">
        <title>The genome of Lyophyllum shimeji provides insight into the initial evolution of ectomycorrhizal fungal genome.</title>
        <authorList>
            <person name="Kobayashi Y."/>
            <person name="Shibata T."/>
            <person name="Hirakawa H."/>
            <person name="Shigenobu S."/>
            <person name="Nishiyama T."/>
            <person name="Yamada A."/>
            <person name="Hasebe M."/>
            <person name="Kawaguchi M."/>
        </authorList>
    </citation>
    <scope>NUCLEOTIDE SEQUENCE</scope>
    <source>
        <strain evidence="2">AT787</strain>
    </source>
</reference>
<dbReference type="EMBL" id="BRPK01000001">
    <property type="protein sequence ID" value="GLB33359.1"/>
    <property type="molecule type" value="Genomic_DNA"/>
</dbReference>
<comment type="caution">
    <text evidence="2">The sequence shown here is derived from an EMBL/GenBank/DDBJ whole genome shotgun (WGS) entry which is preliminary data.</text>
</comment>
<evidence type="ECO:0000313" key="3">
    <source>
        <dbReference type="Proteomes" id="UP001063166"/>
    </source>
</evidence>
<organism evidence="2 3">
    <name type="scientific">Lyophyllum shimeji</name>
    <name type="common">Hon-shimeji</name>
    <name type="synonym">Tricholoma shimeji</name>
    <dbReference type="NCBI Taxonomy" id="47721"/>
    <lineage>
        <taxon>Eukaryota</taxon>
        <taxon>Fungi</taxon>
        <taxon>Dikarya</taxon>
        <taxon>Basidiomycota</taxon>
        <taxon>Agaricomycotina</taxon>
        <taxon>Agaricomycetes</taxon>
        <taxon>Agaricomycetidae</taxon>
        <taxon>Agaricales</taxon>
        <taxon>Tricholomatineae</taxon>
        <taxon>Lyophyllaceae</taxon>
        <taxon>Lyophyllum</taxon>
    </lineage>
</organism>
<sequence>MSLAPDAFSDEQTRINWALSYMKGGRAARFAIRALRHPNSHGVAPRFRSYAELRTQFIVEFCPWDKKRKAATTLETSAYHQGSCSVDEYIDKFMDLVEEAQFPDGAQLVFRFCHGLNNRIDDFRSMANKTRAAPAPPLVSRNPGALAFHALPAPHFRPTPVAAAPAAPTTPVSCSIPPGVLMDIDLSRQRSGTPIICRRCKKPRARRTQLPGPIRHLLYDDR</sequence>
<evidence type="ECO:0000313" key="2">
    <source>
        <dbReference type="EMBL" id="GLB33359.1"/>
    </source>
</evidence>
<gene>
    <name evidence="2" type="ORF">LshimejAT787_0102430</name>
</gene>
<dbReference type="Proteomes" id="UP001063166">
    <property type="component" value="Unassembled WGS sequence"/>
</dbReference>
<accession>A0A9P3PDA1</accession>
<name>A0A9P3PDA1_LYOSH</name>
<protein>
    <recommendedName>
        <fullName evidence="1">Retrotransposon gag domain-containing protein</fullName>
    </recommendedName>
</protein>
<proteinExistence type="predicted"/>
<dbReference type="OrthoDB" id="3341476at2759"/>
<evidence type="ECO:0000259" key="1">
    <source>
        <dbReference type="Pfam" id="PF03732"/>
    </source>
</evidence>
<dbReference type="InterPro" id="IPR005162">
    <property type="entry name" value="Retrotrans_gag_dom"/>
</dbReference>